<dbReference type="InterPro" id="IPR003100">
    <property type="entry name" value="PAZ_dom"/>
</dbReference>
<keyword evidence="4" id="KW-0943">RNA-mediated gene silencing</keyword>
<dbReference type="Pfam" id="PF16488">
    <property type="entry name" value="ArgoL2"/>
    <property type="match status" value="1"/>
</dbReference>
<dbReference type="Pfam" id="PF16486">
    <property type="entry name" value="ArgoN"/>
    <property type="match status" value="1"/>
</dbReference>
<dbReference type="Proteomes" id="UP000239649">
    <property type="component" value="Unassembled WGS sequence"/>
</dbReference>
<proteinExistence type="inferred from homology"/>
<sequence>MPAGQGFRARTRHTFQRAYRQKGYINLSTYLTNYKLGDYVDVKVNGAVHKGMPHKYYHGKTGRVWNVTKRAVGVEMLKQVNGRYIKKRIHVRIEHVQPSRCHEEFLRRCKENDAARHEAKVNGTPLPTLKRQPKGPRTEGIMLENVTMESITAVPYDILKEGVLVVLCGGGWLATSGSGGDRKVMTAFDALMEAYPSSHASQWCKAQPRRTKTRPRGHGSCVRDQQPEAALATWLGVERAAVEAAVVRRSVTSLAWPLSRAEAVVVAGRHRPPATRAAAAVDGVAAATGGRRPAAAVDAVAAVMEDHKVVAAVDAMAAAMEGHRAAAAVDAVAAVTEGHRVAGAAGRLAVVTEDVEAARAPPPAPRALVGEAELGAEHAPLQLAFTPQRTVRPGHGSAGRPVKVIANWFKVECSLNEAYHYDVDVRGVRAEGAPEQPPPVDTREAQRPMPAEICRAAMKQLSEELQWPAGAWAFDGRKNMYAPFAQLVPKNEIQHEVSVDLEGEGRPRRLLVVIRRVAIIPISSLKSFMAGQDEELAYHAIQALDIVLKHRVSYNKDCLPVGRGFFFHDQNVRSIGGGAEVWLGYQQSLRPCQTGLALNIDMAATAMLEMGELTDYMHEKIGDVRGSLTPVQQRILTRALKGIKVMAKHNQFKKAIRSVCRGSPFEEKFLNEAAGREMTVAEYFKQQYNISLTNKSLPCIAVGNGKVILPPELCTIAAGQRRAKLTETQTAEMIKTAAQRPDEKARWIDSVVQQKAGWGTDPGVRAFGMRVDGKQMQVQARVLPNPRLSYGFPRDFDPKGFGAWNLRDVKFLTGSSLASWAIACFANPRFAEADLTSDRTQNGASFIKDFIDMLNACGVVTPSAPYPPCVFGQRGAAPAQVMRQAADQARSAFGKPCQLILVVLPDTGQQLYKDVKQAGDSMLGIPSQCVVAKKAGIGFPARGRPQYCANVAMKVNAKLDGCNVRLADAMPTLAPPIGSRPFMIFGADVTHPMGGEGMPSIAAVVGSMDASATRYAARVSMQTGRQVIIVDLKGMMKSLLSEFHRVTRGRKPEHLIFFRDGVSEGQFKEVYFTEYSAVREACKEMGDPDSDYAPPITFVVVQKRHHTRFFPLPQDQQNRDRSGNILPGTVVDSTITHPFEFDFYLNSHAGIQGTSRPTKYHVLVDENKFGADALQGLTYKLCYLFCRCTRSISVVPAAQYAHLAAFRGRVLCRGGDSETGSVSSGGGSNVEFLPVHPNLAKPMFYA</sequence>
<dbReference type="InterPro" id="IPR032474">
    <property type="entry name" value="Argonaute_N"/>
</dbReference>
<dbReference type="SMART" id="SM01163">
    <property type="entry name" value="DUF1785"/>
    <property type="match status" value="1"/>
</dbReference>
<dbReference type="CDD" id="cd02846">
    <property type="entry name" value="PAZ_argonaute_like"/>
    <property type="match status" value="1"/>
</dbReference>
<dbReference type="GO" id="GO:0003735">
    <property type="term" value="F:structural constituent of ribosome"/>
    <property type="evidence" value="ECO:0007669"/>
    <property type="project" value="InterPro"/>
</dbReference>
<dbReference type="InterPro" id="IPR001147">
    <property type="entry name" value="Ribosomal_eL21"/>
</dbReference>
<name>A0A2P6VAF4_9CHLO</name>
<dbReference type="InterPro" id="IPR032472">
    <property type="entry name" value="ArgoL2"/>
</dbReference>
<comment type="similarity">
    <text evidence="2">Belongs to the eukaryotic ribosomal protein eL21 family.</text>
</comment>
<dbReference type="InterPro" id="IPR012337">
    <property type="entry name" value="RNaseH-like_sf"/>
</dbReference>
<dbReference type="EMBL" id="LHPF02000016">
    <property type="protein sequence ID" value="PSC71067.1"/>
    <property type="molecule type" value="Genomic_DNA"/>
</dbReference>
<dbReference type="SUPFAM" id="SSF101690">
    <property type="entry name" value="PAZ domain"/>
    <property type="match status" value="1"/>
</dbReference>
<dbReference type="InterPro" id="IPR003165">
    <property type="entry name" value="Piwi"/>
</dbReference>
<dbReference type="PROSITE" id="PS50821">
    <property type="entry name" value="PAZ"/>
    <property type="match status" value="1"/>
</dbReference>
<dbReference type="FunFam" id="6.10.250.3260:FF:000002">
    <property type="entry name" value="60S ribosomal protein L21"/>
    <property type="match status" value="1"/>
</dbReference>
<dbReference type="AlphaFoldDB" id="A0A2P6VAF4"/>
<dbReference type="PROSITE" id="PS50822">
    <property type="entry name" value="PIWI"/>
    <property type="match status" value="1"/>
</dbReference>
<reference evidence="9 10" key="1">
    <citation type="journal article" date="2018" name="Plant J.">
        <title>Genome sequences of Chlorella sorokiniana UTEX 1602 and Micractinium conductrix SAG 241.80: implications to maltose excretion by a green alga.</title>
        <authorList>
            <person name="Arriola M.B."/>
            <person name="Velmurugan N."/>
            <person name="Zhang Y."/>
            <person name="Plunkett M.H."/>
            <person name="Hondzo H."/>
            <person name="Barney B.M."/>
        </authorList>
    </citation>
    <scope>NUCLEOTIDE SEQUENCE [LARGE SCALE GENOMIC DNA]</scope>
    <source>
        <strain evidence="9 10">SAG 241.80</strain>
    </source>
</reference>
<evidence type="ECO:0000256" key="2">
    <source>
        <dbReference type="ARBA" id="ARBA00008427"/>
    </source>
</evidence>
<evidence type="ECO:0000256" key="3">
    <source>
        <dbReference type="ARBA" id="ARBA00022980"/>
    </source>
</evidence>
<dbReference type="PROSITE" id="PS01171">
    <property type="entry name" value="RIBOSOMAL_L21E"/>
    <property type="match status" value="1"/>
</dbReference>
<evidence type="ECO:0000256" key="4">
    <source>
        <dbReference type="ARBA" id="ARBA00023158"/>
    </source>
</evidence>
<accession>A0A2P6VAF4</accession>
<dbReference type="InterPro" id="IPR014811">
    <property type="entry name" value="ArgoL1"/>
</dbReference>
<dbReference type="CDD" id="cd04657">
    <property type="entry name" value="Piwi_ago-like"/>
    <property type="match status" value="1"/>
</dbReference>
<reference evidence="9" key="2">
    <citation type="submission" date="2018-02" db="EMBL/GenBank/DDBJ databases">
        <authorList>
            <person name="Cohen D.B."/>
            <person name="Kent A.D."/>
        </authorList>
    </citation>
    <scope>NUCLEOTIDE SEQUENCE</scope>
    <source>
        <strain evidence="9">SAG 241.80</strain>
    </source>
</reference>
<dbReference type="FunFam" id="2.30.30.70:FF:000001">
    <property type="entry name" value="60S ribosomal protein L21"/>
    <property type="match status" value="1"/>
</dbReference>
<feature type="domain" description="PAZ" evidence="6">
    <location>
        <begin position="612"/>
        <end position="718"/>
    </location>
</feature>
<dbReference type="Gene3D" id="2.30.30.70">
    <property type="entry name" value="Ribosomal protein L21"/>
    <property type="match status" value="1"/>
</dbReference>
<dbReference type="InterPro" id="IPR036085">
    <property type="entry name" value="PAZ_dom_sf"/>
</dbReference>
<dbReference type="GO" id="GO:0003723">
    <property type="term" value="F:RNA binding"/>
    <property type="evidence" value="ECO:0007669"/>
    <property type="project" value="InterPro"/>
</dbReference>
<dbReference type="Gene3D" id="2.170.260.10">
    <property type="entry name" value="paz domain"/>
    <property type="match status" value="1"/>
</dbReference>
<dbReference type="Pfam" id="PF08699">
    <property type="entry name" value="ArgoL1"/>
    <property type="match status" value="1"/>
</dbReference>
<dbReference type="InterPro" id="IPR036948">
    <property type="entry name" value="Ribosomal_eL21_sf"/>
</dbReference>
<dbReference type="GO" id="GO:0006412">
    <property type="term" value="P:translation"/>
    <property type="evidence" value="ECO:0007669"/>
    <property type="project" value="InterPro"/>
</dbReference>
<dbReference type="InterPro" id="IPR036397">
    <property type="entry name" value="RNaseH_sf"/>
</dbReference>
<evidence type="ECO:0000259" key="7">
    <source>
        <dbReference type="PROSITE" id="PS50822"/>
    </source>
</evidence>
<evidence type="ECO:0000313" key="10">
    <source>
        <dbReference type="Proteomes" id="UP000239649"/>
    </source>
</evidence>
<dbReference type="Gene3D" id="3.30.420.10">
    <property type="entry name" value="Ribonuclease H-like superfamily/Ribonuclease H"/>
    <property type="match status" value="1"/>
</dbReference>
<dbReference type="GO" id="GO:1990904">
    <property type="term" value="C:ribonucleoprotein complex"/>
    <property type="evidence" value="ECO:0007669"/>
    <property type="project" value="UniProtKB-KW"/>
</dbReference>
<dbReference type="GO" id="GO:0005840">
    <property type="term" value="C:ribosome"/>
    <property type="evidence" value="ECO:0007669"/>
    <property type="project" value="UniProtKB-KW"/>
</dbReference>
<evidence type="ECO:0000313" key="8">
    <source>
        <dbReference type="EMBL" id="PSC71066.1"/>
    </source>
</evidence>
<evidence type="ECO:0000313" key="9">
    <source>
        <dbReference type="EMBL" id="PSC71067.1"/>
    </source>
</evidence>
<dbReference type="Pfam" id="PF02171">
    <property type="entry name" value="Piwi"/>
    <property type="match status" value="1"/>
</dbReference>
<dbReference type="Pfam" id="PF02170">
    <property type="entry name" value="PAZ"/>
    <property type="match status" value="1"/>
</dbReference>
<keyword evidence="5" id="KW-0687">Ribonucleoprotein</keyword>
<dbReference type="STRING" id="554055.A0A2P6VAF4"/>
<evidence type="ECO:0000256" key="5">
    <source>
        <dbReference type="ARBA" id="ARBA00023274"/>
    </source>
</evidence>
<feature type="domain" description="Piwi" evidence="7">
    <location>
        <begin position="899"/>
        <end position="1206"/>
    </location>
</feature>
<comment type="similarity">
    <text evidence="1">Belongs to the argonaute family. Ago subfamily.</text>
</comment>
<dbReference type="PANTHER" id="PTHR22891">
    <property type="entry name" value="EUKARYOTIC TRANSLATION INITIATION FACTOR 2C"/>
    <property type="match status" value="1"/>
</dbReference>
<dbReference type="OrthoDB" id="10252740at2759"/>
<dbReference type="SUPFAM" id="SSF53098">
    <property type="entry name" value="Ribonuclease H-like"/>
    <property type="match status" value="1"/>
</dbReference>
<dbReference type="Pfam" id="PF01157">
    <property type="entry name" value="Ribosomal_L21e"/>
    <property type="match status" value="1"/>
</dbReference>
<comment type="caution">
    <text evidence="9">The sequence shown here is derived from an EMBL/GenBank/DDBJ whole genome shotgun (WGS) entry which is preliminary data.</text>
</comment>
<evidence type="ECO:0000256" key="1">
    <source>
        <dbReference type="ARBA" id="ARBA00008201"/>
    </source>
</evidence>
<protein>
    <submittedName>
        <fullName evidence="8">Argonaute 1 isoform A</fullName>
    </submittedName>
    <submittedName>
        <fullName evidence="9">Argonaute 1 isoform B</fullName>
    </submittedName>
</protein>
<gene>
    <name evidence="9" type="ORF">C2E20_5508</name>
</gene>
<dbReference type="Gene3D" id="3.40.50.2300">
    <property type="match status" value="1"/>
</dbReference>
<dbReference type="GO" id="GO:0031047">
    <property type="term" value="P:regulatory ncRNA-mediated gene silencing"/>
    <property type="evidence" value="ECO:0007669"/>
    <property type="project" value="UniProtKB-KW"/>
</dbReference>
<dbReference type="SUPFAM" id="SSF50104">
    <property type="entry name" value="Translation proteins SH3-like domain"/>
    <property type="match status" value="1"/>
</dbReference>
<organism evidence="9 10">
    <name type="scientific">Micractinium conductrix</name>
    <dbReference type="NCBI Taxonomy" id="554055"/>
    <lineage>
        <taxon>Eukaryota</taxon>
        <taxon>Viridiplantae</taxon>
        <taxon>Chlorophyta</taxon>
        <taxon>core chlorophytes</taxon>
        <taxon>Trebouxiophyceae</taxon>
        <taxon>Chlorellales</taxon>
        <taxon>Chlorellaceae</taxon>
        <taxon>Chlorella clade</taxon>
        <taxon>Micractinium</taxon>
    </lineage>
</organism>
<dbReference type="InterPro" id="IPR008991">
    <property type="entry name" value="Translation_prot_SH3-like_sf"/>
</dbReference>
<dbReference type="InterPro" id="IPR045246">
    <property type="entry name" value="Piwi_ago-like"/>
</dbReference>
<dbReference type="InterPro" id="IPR018259">
    <property type="entry name" value="Ribosomal_eL21_CS"/>
</dbReference>
<dbReference type="Gene3D" id="6.10.250.3260">
    <property type="match status" value="1"/>
</dbReference>
<evidence type="ECO:0000259" key="6">
    <source>
        <dbReference type="PROSITE" id="PS50821"/>
    </source>
</evidence>
<keyword evidence="3" id="KW-0689">Ribosomal protein</keyword>
<dbReference type="SMART" id="SM00949">
    <property type="entry name" value="PAZ"/>
    <property type="match status" value="1"/>
</dbReference>
<keyword evidence="10" id="KW-1185">Reference proteome</keyword>
<dbReference type="SMART" id="SM00950">
    <property type="entry name" value="Piwi"/>
    <property type="match status" value="1"/>
</dbReference>
<dbReference type="EMBL" id="LHPF02000016">
    <property type="protein sequence ID" value="PSC71066.1"/>
    <property type="molecule type" value="Genomic_DNA"/>
</dbReference>